<dbReference type="Proteomes" id="UP000231493">
    <property type="component" value="Unassembled WGS sequence"/>
</dbReference>
<dbReference type="AlphaFoldDB" id="A0A1J5GB60"/>
<proteinExistence type="predicted"/>
<evidence type="ECO:0000313" key="7">
    <source>
        <dbReference type="Proteomes" id="UP000228560"/>
    </source>
</evidence>
<accession>A0A2M7PTK9</accession>
<reference evidence="2 6" key="1">
    <citation type="journal article" date="2016" name="Environ. Microbiol.">
        <title>Genomic resolution of a cold subsurface aquifer community provides metabolic insights for novel microbes adapted to high CO concentrations.</title>
        <authorList>
            <person name="Probst A.J."/>
            <person name="Castelle C.J."/>
            <person name="Singh A."/>
            <person name="Brown C.T."/>
            <person name="Anantharaman K."/>
            <person name="Sharon I."/>
            <person name="Hug L.A."/>
            <person name="Burstein D."/>
            <person name="Emerson J.B."/>
            <person name="Thomas B.C."/>
            <person name="Banfield J.F."/>
        </authorList>
    </citation>
    <scope>NUCLEOTIDE SEQUENCE [LARGE SCALE GENOMIC DNA]</scope>
    <source>
        <strain evidence="2">CG2_30_33_13</strain>
    </source>
</reference>
<evidence type="ECO:0000313" key="4">
    <source>
        <dbReference type="EMBL" id="PIY33895.1"/>
    </source>
</evidence>
<dbReference type="InterPro" id="IPR054265">
    <property type="entry name" value="DUF6996"/>
</dbReference>
<dbReference type="RefSeq" id="WP_406606655.1">
    <property type="nucleotide sequence ID" value="NZ_PFKO01000016.1"/>
</dbReference>
<organism evidence="2 6">
    <name type="scientific">Candidatus Infernicultor aquiphilus</name>
    <dbReference type="NCBI Taxonomy" id="1805029"/>
    <lineage>
        <taxon>Bacteria</taxon>
        <taxon>Pseudomonadati</taxon>
        <taxon>Atribacterota</taxon>
        <taxon>Candidatus Phoenicimicrobiia</taxon>
        <taxon>Candidatus Pheonicimicrobiales</taxon>
        <taxon>Candidatus Phoenicimicrobiaceae</taxon>
        <taxon>Candidatus Infernicultor</taxon>
    </lineage>
</organism>
<reference evidence="7 8" key="3">
    <citation type="submission" date="2017-09" db="EMBL/GenBank/DDBJ databases">
        <title>Depth-based differentiation of microbial function through sediment-hosted aquifers and enrichment of novel symbionts in the deep terrestrial subsurface.</title>
        <authorList>
            <person name="Probst A.J."/>
            <person name="Ladd B."/>
            <person name="Jarett J.K."/>
            <person name="Geller-Mcgrath D.E."/>
            <person name="Sieber C.M."/>
            <person name="Emerson J.B."/>
            <person name="Anantharaman K."/>
            <person name="Thomas B.C."/>
            <person name="Malmstrom R."/>
            <person name="Stieglmeier M."/>
            <person name="Klingl A."/>
            <person name="Woyke T."/>
            <person name="Ryan C.M."/>
            <person name="Banfield J.F."/>
        </authorList>
    </citation>
    <scope>NUCLEOTIDE SEQUENCE [LARGE SCALE GENOMIC DNA]</scope>
    <source>
        <strain evidence="4">CG_4_10_14_3_um_filter_34_13</strain>
        <strain evidence="5">CG_4_9_14_3_um_filter_33_16</strain>
    </source>
</reference>
<accession>A0A2M8CFW2</accession>
<dbReference type="EMBL" id="PFKO01000016">
    <property type="protein sequence ID" value="PIY33895.1"/>
    <property type="molecule type" value="Genomic_DNA"/>
</dbReference>
<evidence type="ECO:0000259" key="1">
    <source>
        <dbReference type="Pfam" id="PF22515"/>
    </source>
</evidence>
<name>A0A1J5GB60_9BACT</name>
<evidence type="ECO:0000313" key="2">
    <source>
        <dbReference type="EMBL" id="OIP66858.1"/>
    </source>
</evidence>
<reference evidence="3" key="2">
    <citation type="submission" date="2017-09" db="EMBL/GenBank/DDBJ databases">
        <title>Depth-based differentiation of microbial function through sediment-hosted aquifers and enrichment of novel symbionts in the deep terrestrial subsurface.</title>
        <authorList>
            <person name="Probst A.J."/>
            <person name="Ladd B."/>
            <person name="Jarett J.K."/>
            <person name="Geller-Mcgrath D.E."/>
            <person name="Sieber C.M.K."/>
            <person name="Emerson J.B."/>
            <person name="Anantharaman K."/>
            <person name="Thomas B.C."/>
            <person name="Malmstrom R."/>
            <person name="Stieglmeier M."/>
            <person name="Klingl A."/>
            <person name="Woyke T."/>
            <person name="Ryan C.M."/>
            <person name="Banfield J.F."/>
        </authorList>
    </citation>
    <scope>NUCLEOTIDE SEQUENCE</scope>
    <source>
        <strain evidence="3">CG_4_8_14_3_um_filter_34_18</strain>
    </source>
</reference>
<dbReference type="Proteomes" id="UP000228560">
    <property type="component" value="Unassembled WGS sequence"/>
</dbReference>
<dbReference type="Proteomes" id="UP000230646">
    <property type="component" value="Unassembled WGS sequence"/>
</dbReference>
<comment type="caution">
    <text evidence="2">The sequence shown here is derived from an EMBL/GenBank/DDBJ whole genome shotgun (WGS) entry which is preliminary data.</text>
</comment>
<dbReference type="EMBL" id="PFIP01000136">
    <property type="protein sequence ID" value="PIX33675.1"/>
    <property type="molecule type" value="Genomic_DNA"/>
</dbReference>
<dbReference type="Pfam" id="PF22515">
    <property type="entry name" value="DUF6996"/>
    <property type="match status" value="1"/>
</dbReference>
<evidence type="ECO:0000313" key="5">
    <source>
        <dbReference type="EMBL" id="PJB57962.1"/>
    </source>
</evidence>
<dbReference type="Proteomes" id="UP000182763">
    <property type="component" value="Unassembled WGS sequence"/>
</dbReference>
<gene>
    <name evidence="2" type="ORF">AUK42_07485</name>
    <name evidence="5" type="ORF">CO097_00745</name>
    <name evidence="4" type="ORF">COZ07_00450</name>
    <name evidence="3" type="ORF">COZ58_06775</name>
</gene>
<evidence type="ECO:0000313" key="6">
    <source>
        <dbReference type="Proteomes" id="UP000182763"/>
    </source>
</evidence>
<dbReference type="EMBL" id="MNYY01000148">
    <property type="protein sequence ID" value="OIP66858.1"/>
    <property type="molecule type" value="Genomic_DNA"/>
</dbReference>
<evidence type="ECO:0000313" key="8">
    <source>
        <dbReference type="Proteomes" id="UP000230646"/>
    </source>
</evidence>
<dbReference type="EMBL" id="PFTV01000019">
    <property type="protein sequence ID" value="PJB57962.1"/>
    <property type="molecule type" value="Genomic_DNA"/>
</dbReference>
<accession>A0A2M7K6D8</accession>
<feature type="domain" description="DUF6996" evidence="1">
    <location>
        <begin position="11"/>
        <end position="72"/>
    </location>
</feature>
<evidence type="ECO:0000313" key="3">
    <source>
        <dbReference type="EMBL" id="PIX33675.1"/>
    </source>
</evidence>
<accession>A0A1J5GB60</accession>
<sequence>MGTKQKVIIELFKKCYMKKDFVFDNMLVKQICKKYGFGNPFDATKLDDTSKFPKILLDEDYFILHLGEGKHKFVKGINNGFHSFEEITRKIY</sequence>
<protein>
    <recommendedName>
        <fullName evidence="1">DUF6996 domain-containing protein</fullName>
    </recommendedName>
</protein>